<sequence>MSLRIRLSRGGAKKRPFYRIVVADSRSPRDGRFIEKIGTYDPMLPKDRTRVQLDTERAKFWLDRGALPTERCARFLAQHEMATWTNPDRPNKGKPKAKAQERLEAQRQAEEEKQKAAAAPAEEPAAEPAAEGGDAGEAQAEA</sequence>
<organism evidence="5 6">
    <name type="scientific">Marinibaculum pumilum</name>
    <dbReference type="NCBI Taxonomy" id="1766165"/>
    <lineage>
        <taxon>Bacteria</taxon>
        <taxon>Pseudomonadati</taxon>
        <taxon>Pseudomonadota</taxon>
        <taxon>Alphaproteobacteria</taxon>
        <taxon>Rhodospirillales</taxon>
        <taxon>Rhodospirillaceae</taxon>
        <taxon>Marinibaculum</taxon>
    </lineage>
</organism>
<dbReference type="SUPFAM" id="SSF54565">
    <property type="entry name" value="Ribosomal protein S16"/>
    <property type="match status" value="1"/>
</dbReference>
<dbReference type="Pfam" id="PF00886">
    <property type="entry name" value="Ribosomal_S16"/>
    <property type="match status" value="1"/>
</dbReference>
<evidence type="ECO:0000256" key="4">
    <source>
        <dbReference type="SAM" id="MobiDB-lite"/>
    </source>
</evidence>
<dbReference type="HAMAP" id="MF_00385">
    <property type="entry name" value="Ribosomal_bS16"/>
    <property type="match status" value="1"/>
</dbReference>
<feature type="compositionally biased region" description="Basic and acidic residues" evidence="4">
    <location>
        <begin position="98"/>
        <end position="115"/>
    </location>
</feature>
<evidence type="ECO:0000256" key="1">
    <source>
        <dbReference type="ARBA" id="ARBA00022980"/>
    </source>
</evidence>
<evidence type="ECO:0000256" key="3">
    <source>
        <dbReference type="HAMAP-Rule" id="MF_00385"/>
    </source>
</evidence>
<proteinExistence type="inferred from homology"/>
<dbReference type="PANTHER" id="PTHR12919:SF20">
    <property type="entry name" value="SMALL RIBOSOMAL SUBUNIT PROTEIN BS16M"/>
    <property type="match status" value="1"/>
</dbReference>
<dbReference type="PANTHER" id="PTHR12919">
    <property type="entry name" value="30S RIBOSOMAL PROTEIN S16"/>
    <property type="match status" value="1"/>
</dbReference>
<gene>
    <name evidence="3 5" type="primary">rpsP</name>
    <name evidence="5" type="ORF">ACFOGJ_13390</name>
</gene>
<keyword evidence="1 3" id="KW-0689">Ribosomal protein</keyword>
<accession>A0ABV7L0Q3</accession>
<dbReference type="PROSITE" id="PS00732">
    <property type="entry name" value="RIBOSOMAL_S16"/>
    <property type="match status" value="1"/>
</dbReference>
<dbReference type="InterPro" id="IPR020592">
    <property type="entry name" value="Ribosomal_bS16_CS"/>
</dbReference>
<reference evidence="6" key="1">
    <citation type="journal article" date="2019" name="Int. J. Syst. Evol. Microbiol.">
        <title>The Global Catalogue of Microorganisms (GCM) 10K type strain sequencing project: providing services to taxonomists for standard genome sequencing and annotation.</title>
        <authorList>
            <consortium name="The Broad Institute Genomics Platform"/>
            <consortium name="The Broad Institute Genome Sequencing Center for Infectious Disease"/>
            <person name="Wu L."/>
            <person name="Ma J."/>
        </authorList>
    </citation>
    <scope>NUCLEOTIDE SEQUENCE [LARGE SCALE GENOMIC DNA]</scope>
    <source>
        <strain evidence="6">KCTC 42964</strain>
    </source>
</reference>
<evidence type="ECO:0000313" key="6">
    <source>
        <dbReference type="Proteomes" id="UP001595528"/>
    </source>
</evidence>
<dbReference type="Gene3D" id="3.30.1320.10">
    <property type="match status" value="1"/>
</dbReference>
<feature type="region of interest" description="Disordered" evidence="4">
    <location>
        <begin position="81"/>
        <end position="142"/>
    </location>
</feature>
<evidence type="ECO:0000313" key="5">
    <source>
        <dbReference type="EMBL" id="MFC3228233.1"/>
    </source>
</evidence>
<dbReference type="InterPro" id="IPR023803">
    <property type="entry name" value="Ribosomal_bS16_dom_sf"/>
</dbReference>
<comment type="caution">
    <text evidence="5">The sequence shown here is derived from an EMBL/GenBank/DDBJ whole genome shotgun (WGS) entry which is preliminary data.</text>
</comment>
<keyword evidence="6" id="KW-1185">Reference proteome</keyword>
<dbReference type="GO" id="GO:0005840">
    <property type="term" value="C:ribosome"/>
    <property type="evidence" value="ECO:0007669"/>
    <property type="project" value="UniProtKB-KW"/>
</dbReference>
<dbReference type="Proteomes" id="UP001595528">
    <property type="component" value="Unassembled WGS sequence"/>
</dbReference>
<keyword evidence="2 3" id="KW-0687">Ribonucleoprotein</keyword>
<protein>
    <recommendedName>
        <fullName evidence="3">Small ribosomal subunit protein bS16</fullName>
    </recommendedName>
</protein>
<feature type="compositionally biased region" description="Low complexity" evidence="4">
    <location>
        <begin position="116"/>
        <end position="142"/>
    </location>
</feature>
<comment type="similarity">
    <text evidence="3">Belongs to the bacterial ribosomal protein bS16 family.</text>
</comment>
<dbReference type="RefSeq" id="WP_379901157.1">
    <property type="nucleotide sequence ID" value="NZ_JBHRTR010000028.1"/>
</dbReference>
<dbReference type="NCBIfam" id="TIGR00002">
    <property type="entry name" value="S16"/>
    <property type="match status" value="1"/>
</dbReference>
<evidence type="ECO:0000256" key="2">
    <source>
        <dbReference type="ARBA" id="ARBA00023274"/>
    </source>
</evidence>
<name>A0ABV7L0Q3_9PROT</name>
<dbReference type="EMBL" id="JBHRTR010000028">
    <property type="protein sequence ID" value="MFC3228233.1"/>
    <property type="molecule type" value="Genomic_DNA"/>
</dbReference>
<dbReference type="InterPro" id="IPR000307">
    <property type="entry name" value="Ribosomal_bS16"/>
</dbReference>